<dbReference type="InterPro" id="IPR037069">
    <property type="entry name" value="AcylCoA_DH/ox_N_sf"/>
</dbReference>
<name>A0A9J6BEU3_POLVA</name>
<evidence type="ECO:0000256" key="5">
    <source>
        <dbReference type="ARBA" id="ARBA00022630"/>
    </source>
</evidence>
<comment type="pathway">
    <text evidence="3">Lipid metabolism; peroxisomal fatty acid beta-oxidation.</text>
</comment>
<evidence type="ECO:0000256" key="3">
    <source>
        <dbReference type="ARBA" id="ARBA00004846"/>
    </source>
</evidence>
<dbReference type="FunFam" id="1.20.140.10:FF:000005">
    <property type="entry name" value="Acyl-coenzyme A oxidase"/>
    <property type="match status" value="1"/>
</dbReference>
<evidence type="ECO:0000259" key="16">
    <source>
        <dbReference type="Pfam" id="PF14749"/>
    </source>
</evidence>
<dbReference type="Gene3D" id="2.40.110.10">
    <property type="entry name" value="Butyryl-CoA Dehydrogenase, subunit A, domain 2"/>
    <property type="match status" value="1"/>
</dbReference>
<dbReference type="PANTHER" id="PTHR10909:SF250">
    <property type="entry name" value="PEROXISOMAL ACYL-COENZYME A OXIDASE 1"/>
    <property type="match status" value="1"/>
</dbReference>
<evidence type="ECO:0000313" key="19">
    <source>
        <dbReference type="Proteomes" id="UP001107558"/>
    </source>
</evidence>
<dbReference type="GO" id="GO:0005504">
    <property type="term" value="F:fatty acid binding"/>
    <property type="evidence" value="ECO:0007669"/>
    <property type="project" value="TreeGrafter"/>
</dbReference>
<evidence type="ECO:0000256" key="7">
    <source>
        <dbReference type="ARBA" id="ARBA00022832"/>
    </source>
</evidence>
<keyword evidence="19" id="KW-1185">Reference proteome</keyword>
<evidence type="ECO:0000256" key="9">
    <source>
        <dbReference type="ARBA" id="ARBA00023098"/>
    </source>
</evidence>
<evidence type="ECO:0000256" key="6">
    <source>
        <dbReference type="ARBA" id="ARBA00022827"/>
    </source>
</evidence>
<dbReference type="InterPro" id="IPR012258">
    <property type="entry name" value="Acyl-CoA_oxidase"/>
</dbReference>
<dbReference type="InterPro" id="IPR036250">
    <property type="entry name" value="AcylCo_DH-like_C"/>
</dbReference>
<evidence type="ECO:0000256" key="8">
    <source>
        <dbReference type="ARBA" id="ARBA00023002"/>
    </source>
</evidence>
<dbReference type="SUPFAM" id="SSF56645">
    <property type="entry name" value="Acyl-CoA dehydrogenase NM domain-like"/>
    <property type="match status" value="1"/>
</dbReference>
<dbReference type="InterPro" id="IPR006091">
    <property type="entry name" value="Acyl-CoA_Oxase/DH_mid-dom"/>
</dbReference>
<dbReference type="FunFam" id="2.40.110.10:FF:000003">
    <property type="entry name" value="Acyl-coenzyme A oxidase"/>
    <property type="match status" value="1"/>
</dbReference>
<dbReference type="GO" id="GO:0005777">
    <property type="term" value="C:peroxisome"/>
    <property type="evidence" value="ECO:0007669"/>
    <property type="project" value="UniProtKB-SubCell"/>
</dbReference>
<dbReference type="Pfam" id="PF22924">
    <property type="entry name" value="ACOX_C_alpha1"/>
    <property type="match status" value="1"/>
</dbReference>
<dbReference type="InterPro" id="IPR009100">
    <property type="entry name" value="AcylCoA_DH/oxidase_NM_dom_sf"/>
</dbReference>
<dbReference type="GO" id="GO:0071949">
    <property type="term" value="F:FAD binding"/>
    <property type="evidence" value="ECO:0007669"/>
    <property type="project" value="InterPro"/>
</dbReference>
<dbReference type="PIRSF" id="PIRSF000168">
    <property type="entry name" value="Acyl-CoA_oxidase"/>
    <property type="match status" value="1"/>
</dbReference>
<dbReference type="EMBL" id="JADBJN010000004">
    <property type="protein sequence ID" value="KAG5668401.1"/>
    <property type="molecule type" value="Genomic_DNA"/>
</dbReference>
<keyword evidence="6 11" id="KW-0274">FAD</keyword>
<feature type="binding site" evidence="13">
    <location>
        <position position="145"/>
    </location>
    <ligand>
        <name>FAD</name>
        <dbReference type="ChEBI" id="CHEBI:57692"/>
    </ligand>
</feature>
<feature type="domain" description="Acyl-CoA oxidase C-terminal" evidence="14">
    <location>
        <begin position="482"/>
        <end position="662"/>
    </location>
</feature>
<evidence type="ECO:0000259" key="14">
    <source>
        <dbReference type="Pfam" id="PF01756"/>
    </source>
</evidence>
<comment type="cofactor">
    <cofactor evidence="1">
        <name>FAD</name>
        <dbReference type="ChEBI" id="CHEBI:57692"/>
    </cofactor>
</comment>
<feature type="domain" description="Acyl-coenzyme A oxidase N-terminal" evidence="16">
    <location>
        <begin position="16"/>
        <end position="139"/>
    </location>
</feature>
<dbReference type="GO" id="GO:0033540">
    <property type="term" value="P:fatty acid beta-oxidation using acyl-CoA oxidase"/>
    <property type="evidence" value="ECO:0007669"/>
    <property type="project" value="TreeGrafter"/>
</dbReference>
<dbReference type="AlphaFoldDB" id="A0A9J6BEU3"/>
<evidence type="ECO:0000256" key="12">
    <source>
        <dbReference type="PIRSR" id="PIRSR000168-1"/>
    </source>
</evidence>
<comment type="subcellular location">
    <subcellularLocation>
        <location evidence="2">Peroxisome</location>
    </subcellularLocation>
</comment>
<evidence type="ECO:0000259" key="17">
    <source>
        <dbReference type="Pfam" id="PF22924"/>
    </source>
</evidence>
<keyword evidence="7" id="KW-0276">Fatty acid metabolism</keyword>
<reference evidence="18" key="1">
    <citation type="submission" date="2021-03" db="EMBL/GenBank/DDBJ databases">
        <title>Chromosome level genome of the anhydrobiotic midge Polypedilum vanderplanki.</title>
        <authorList>
            <person name="Yoshida Y."/>
            <person name="Kikawada T."/>
            <person name="Gusev O."/>
        </authorList>
    </citation>
    <scope>NUCLEOTIDE SEQUENCE</scope>
    <source>
        <strain evidence="18">NIAS01</strain>
        <tissue evidence="18">Whole body or cell culture</tissue>
    </source>
</reference>
<dbReference type="InterPro" id="IPR055060">
    <property type="entry name" value="ACOX_C_alpha1"/>
</dbReference>
<evidence type="ECO:0000259" key="15">
    <source>
        <dbReference type="Pfam" id="PF02770"/>
    </source>
</evidence>
<dbReference type="GO" id="GO:0003997">
    <property type="term" value="F:acyl-CoA oxidase activity"/>
    <property type="evidence" value="ECO:0007669"/>
    <property type="project" value="InterPro"/>
</dbReference>
<gene>
    <name evidence="18" type="ORF">PVAND_016341</name>
</gene>
<evidence type="ECO:0000256" key="4">
    <source>
        <dbReference type="ARBA" id="ARBA00006288"/>
    </source>
</evidence>
<dbReference type="Pfam" id="PF02770">
    <property type="entry name" value="Acyl-CoA_dh_M"/>
    <property type="match status" value="1"/>
</dbReference>
<dbReference type="InterPro" id="IPR029320">
    <property type="entry name" value="Acyl-CoA_ox_N"/>
</dbReference>
<organism evidence="18 19">
    <name type="scientific">Polypedilum vanderplanki</name>
    <name type="common">Sleeping chironomid midge</name>
    <dbReference type="NCBI Taxonomy" id="319348"/>
    <lineage>
        <taxon>Eukaryota</taxon>
        <taxon>Metazoa</taxon>
        <taxon>Ecdysozoa</taxon>
        <taxon>Arthropoda</taxon>
        <taxon>Hexapoda</taxon>
        <taxon>Insecta</taxon>
        <taxon>Pterygota</taxon>
        <taxon>Neoptera</taxon>
        <taxon>Endopterygota</taxon>
        <taxon>Diptera</taxon>
        <taxon>Nematocera</taxon>
        <taxon>Chironomoidea</taxon>
        <taxon>Chironomidae</taxon>
        <taxon>Chironominae</taxon>
        <taxon>Polypedilum</taxon>
        <taxon>Polypedilum</taxon>
    </lineage>
</organism>
<accession>A0A9J6BEU3</accession>
<dbReference type="Gene3D" id="1.20.140.10">
    <property type="entry name" value="Butyryl-CoA Dehydrogenase, subunit A, domain 3"/>
    <property type="match status" value="2"/>
</dbReference>
<feature type="active site" description="Proton acceptor" evidence="12">
    <location>
        <position position="428"/>
    </location>
</feature>
<comment type="caution">
    <text evidence="18">The sequence shown here is derived from an EMBL/GenBank/DDBJ whole genome shotgun (WGS) entry which is preliminary data.</text>
</comment>
<keyword evidence="10" id="KW-0576">Peroxisome</keyword>
<dbReference type="Proteomes" id="UP001107558">
    <property type="component" value="Chromosome 4"/>
</dbReference>
<keyword evidence="9" id="KW-0443">Lipid metabolism</keyword>
<proteinExistence type="inferred from homology"/>
<dbReference type="InterPro" id="IPR046373">
    <property type="entry name" value="Acyl-CoA_Oxase/DH_mid-dom_sf"/>
</dbReference>
<dbReference type="SUPFAM" id="SSF47203">
    <property type="entry name" value="Acyl-CoA dehydrogenase C-terminal domain-like"/>
    <property type="match status" value="2"/>
</dbReference>
<dbReference type="GO" id="GO:0055088">
    <property type="term" value="P:lipid homeostasis"/>
    <property type="evidence" value="ECO:0007669"/>
    <property type="project" value="TreeGrafter"/>
</dbReference>
<evidence type="ECO:0000256" key="10">
    <source>
        <dbReference type="ARBA" id="ARBA00023140"/>
    </source>
</evidence>
<feature type="domain" description="Acyl-CoA oxidase/dehydrogenase middle" evidence="15">
    <location>
        <begin position="142"/>
        <end position="251"/>
    </location>
</feature>
<dbReference type="Pfam" id="PF14749">
    <property type="entry name" value="Acyl-CoA_ox_N"/>
    <property type="match status" value="1"/>
</dbReference>
<dbReference type="InterPro" id="IPR002655">
    <property type="entry name" value="Acyl-CoA_oxidase_C"/>
</dbReference>
<dbReference type="FunFam" id="1.20.140.10:FF:000013">
    <property type="entry name" value="Acyl-coenzyme A oxidase"/>
    <property type="match status" value="1"/>
</dbReference>
<protein>
    <recommendedName>
        <fullName evidence="11">Acyl-coenzyme A oxidase</fullName>
    </recommendedName>
</protein>
<dbReference type="Gene3D" id="1.10.540.10">
    <property type="entry name" value="Acyl-CoA dehydrogenase/oxidase, N-terminal domain"/>
    <property type="match status" value="1"/>
</dbReference>
<comment type="similarity">
    <text evidence="4 11">Belongs to the acyl-CoA oxidase family.</text>
</comment>
<keyword evidence="8" id="KW-0560">Oxidoreductase</keyword>
<evidence type="ECO:0000256" key="11">
    <source>
        <dbReference type="PIRNR" id="PIRNR000168"/>
    </source>
</evidence>
<feature type="binding site" evidence="13">
    <location>
        <position position="184"/>
    </location>
    <ligand>
        <name>FAD</name>
        <dbReference type="ChEBI" id="CHEBI:57692"/>
    </ligand>
</feature>
<dbReference type="PANTHER" id="PTHR10909">
    <property type="entry name" value="ELECTRON TRANSPORT OXIDOREDUCTASE"/>
    <property type="match status" value="1"/>
</dbReference>
<evidence type="ECO:0000313" key="18">
    <source>
        <dbReference type="EMBL" id="KAG5668401.1"/>
    </source>
</evidence>
<dbReference type="OrthoDB" id="538336at2759"/>
<evidence type="ECO:0000256" key="1">
    <source>
        <dbReference type="ARBA" id="ARBA00001974"/>
    </source>
</evidence>
<evidence type="ECO:0000256" key="2">
    <source>
        <dbReference type="ARBA" id="ARBA00004275"/>
    </source>
</evidence>
<dbReference type="Pfam" id="PF01756">
    <property type="entry name" value="ACOX"/>
    <property type="match status" value="1"/>
</dbReference>
<evidence type="ECO:0000256" key="13">
    <source>
        <dbReference type="PIRSR" id="PIRSR000168-2"/>
    </source>
</evidence>
<sequence length="665" mass="75661">MNKDLEIERSKVPFKIEELTNWFYGGEKNVKEKRFLENIFYSDPDLKSDTSYMSHVEKYEEAIRKVTVILKKLKHLVNQGQYNEEIYPKILGAQFLKHLIKEGNPTSVHFDMFIPGIKSMGTQVQQDEWLPKALTLKIIGTYAQTELGHGTYVRGLETTATFDENTKEFVLNTPTLTAYKWWPGNLGHTVNHALVMAQLYTKGKCYGIHAFIVPLRDLETHKPLPGVHIGEIGTKFGYNTVNNGFLGLKNVRIPRKNMLMKNSEVTESGEFVIHKNPLLTYGTMTMIRVGIIQEVQVFLAKAVTIATRYSLVRRQSPINPNDEIEPQIIEHTTQQYKLFVPLAKVFSLKITSDYLWNQYEDTMKKIDKGDLTTLPELHALSCCLKAICTNDAAEGTEICRLSCGGHGFLNSSALPDCYKMITPAQTYEGENTVLYLQTARYLMKTYGEILKGSKVTSTVAYLKKYVDLNSNQRESFDSSSRGILRALQYAAAGKISQAYNNLQQRMKNNNSKEQAFNQSGLDMIKIAEIHGRVYMLEVTLNEIEKSAKNSSPNLAFVFRDILELFSLDLATKYMGEMLQFVNITSQAIEIMQGRLEAVLRRMRQYVIGIVDAFDFSDQILDSTLGAYDGNVYERLIEAAKKSPLNQEDVNKSFHLYLKPFLKSNL</sequence>
<feature type="domain" description="Acyl-CoA oxidase C-alpha1" evidence="17">
    <location>
        <begin position="281"/>
        <end position="443"/>
    </location>
</feature>
<keyword evidence="5 11" id="KW-0285">Flavoprotein</keyword>